<evidence type="ECO:0000256" key="3">
    <source>
        <dbReference type="ARBA" id="ARBA00023163"/>
    </source>
</evidence>
<name>A0A430ACU4_9ENTE</name>
<keyword evidence="7" id="KW-1185">Reference proteome</keyword>
<reference evidence="6 7" key="1">
    <citation type="submission" date="2017-05" db="EMBL/GenBank/DDBJ databases">
        <title>Vagococcus spp. assemblies.</title>
        <authorList>
            <person name="Gulvik C.A."/>
        </authorList>
    </citation>
    <scope>NUCLEOTIDE SEQUENCE [LARGE SCALE GENOMIC DNA]</scope>
    <source>
        <strain evidence="6 7">CCUG 41755</strain>
    </source>
</reference>
<dbReference type="Pfam" id="PF00440">
    <property type="entry name" value="TetR_N"/>
    <property type="match status" value="1"/>
</dbReference>
<dbReference type="InterPro" id="IPR009057">
    <property type="entry name" value="Homeodomain-like_sf"/>
</dbReference>
<dbReference type="GO" id="GO:0000976">
    <property type="term" value="F:transcription cis-regulatory region binding"/>
    <property type="evidence" value="ECO:0007669"/>
    <property type="project" value="TreeGrafter"/>
</dbReference>
<dbReference type="SUPFAM" id="SSF48498">
    <property type="entry name" value="Tetracyclin repressor-like, C-terminal domain"/>
    <property type="match status" value="1"/>
</dbReference>
<accession>A0A430ACU4</accession>
<dbReference type="OrthoDB" id="9780939at2"/>
<keyword evidence="2 4" id="KW-0238">DNA-binding</keyword>
<dbReference type="InterPro" id="IPR041479">
    <property type="entry name" value="TetR_CgmR_C"/>
</dbReference>
<feature type="DNA-binding region" description="H-T-H motif" evidence="4">
    <location>
        <begin position="38"/>
        <end position="57"/>
    </location>
</feature>
<dbReference type="Gene3D" id="1.10.357.10">
    <property type="entry name" value="Tetracycline Repressor, domain 2"/>
    <property type="match status" value="1"/>
</dbReference>
<gene>
    <name evidence="6" type="ORF">CBF31_03195</name>
</gene>
<dbReference type="Pfam" id="PF17937">
    <property type="entry name" value="TetR_C_28"/>
    <property type="match status" value="1"/>
</dbReference>
<dbReference type="PANTHER" id="PTHR30055">
    <property type="entry name" value="HTH-TYPE TRANSCRIPTIONAL REGULATOR RUTR"/>
    <property type="match status" value="1"/>
</dbReference>
<evidence type="ECO:0000256" key="4">
    <source>
        <dbReference type="PROSITE-ProRule" id="PRU00335"/>
    </source>
</evidence>
<dbReference type="InterPro" id="IPR050109">
    <property type="entry name" value="HTH-type_TetR-like_transc_reg"/>
</dbReference>
<dbReference type="Proteomes" id="UP000287101">
    <property type="component" value="Unassembled WGS sequence"/>
</dbReference>
<dbReference type="PROSITE" id="PS50977">
    <property type="entry name" value="HTH_TETR_2"/>
    <property type="match status" value="1"/>
</dbReference>
<dbReference type="InterPro" id="IPR001647">
    <property type="entry name" value="HTH_TetR"/>
</dbReference>
<dbReference type="PANTHER" id="PTHR30055:SF234">
    <property type="entry name" value="HTH-TYPE TRANSCRIPTIONAL REGULATOR BETI"/>
    <property type="match status" value="1"/>
</dbReference>
<dbReference type="InterPro" id="IPR023772">
    <property type="entry name" value="DNA-bd_HTH_TetR-type_CS"/>
</dbReference>
<evidence type="ECO:0000259" key="5">
    <source>
        <dbReference type="PROSITE" id="PS50977"/>
    </source>
</evidence>
<evidence type="ECO:0000256" key="1">
    <source>
        <dbReference type="ARBA" id="ARBA00023015"/>
    </source>
</evidence>
<proteinExistence type="predicted"/>
<organism evidence="6 7">
    <name type="scientific">Vagococcus fessus</name>
    <dbReference type="NCBI Taxonomy" id="120370"/>
    <lineage>
        <taxon>Bacteria</taxon>
        <taxon>Bacillati</taxon>
        <taxon>Bacillota</taxon>
        <taxon>Bacilli</taxon>
        <taxon>Lactobacillales</taxon>
        <taxon>Enterococcaceae</taxon>
        <taxon>Vagococcus</taxon>
    </lineage>
</organism>
<dbReference type="PROSITE" id="PS01081">
    <property type="entry name" value="HTH_TETR_1"/>
    <property type="match status" value="1"/>
</dbReference>
<dbReference type="EMBL" id="NGJY01000001">
    <property type="protein sequence ID" value="RSU05036.1"/>
    <property type="molecule type" value="Genomic_DNA"/>
</dbReference>
<sequence length="187" mass="20968">MLIIRSEIMNLSKVEERKKYILRSASELLAEKGLTDITIDEVAKQACLSKGGVTHYFKNKDQLLVELANMLDADYLDRIEEEATKHEATKGVWTRALLDVADLDLLGETEITNALVAGAMASQKEGNDAKSFEVIQSKLVSDGYDPVLATIIRLAIDGLYYAELFKAEPLDPKLRKDVFDRMISWTE</sequence>
<evidence type="ECO:0000313" key="7">
    <source>
        <dbReference type="Proteomes" id="UP000287101"/>
    </source>
</evidence>
<dbReference type="PRINTS" id="PR00455">
    <property type="entry name" value="HTHTETR"/>
</dbReference>
<dbReference type="AlphaFoldDB" id="A0A430ACU4"/>
<protein>
    <recommendedName>
        <fullName evidence="5">HTH tetR-type domain-containing protein</fullName>
    </recommendedName>
</protein>
<dbReference type="InterPro" id="IPR036271">
    <property type="entry name" value="Tet_transcr_reg_TetR-rel_C_sf"/>
</dbReference>
<comment type="caution">
    <text evidence="6">The sequence shown here is derived from an EMBL/GenBank/DDBJ whole genome shotgun (WGS) entry which is preliminary data.</text>
</comment>
<dbReference type="SUPFAM" id="SSF46689">
    <property type="entry name" value="Homeodomain-like"/>
    <property type="match status" value="1"/>
</dbReference>
<keyword evidence="3" id="KW-0804">Transcription</keyword>
<evidence type="ECO:0000313" key="6">
    <source>
        <dbReference type="EMBL" id="RSU05036.1"/>
    </source>
</evidence>
<keyword evidence="1" id="KW-0805">Transcription regulation</keyword>
<dbReference type="GO" id="GO:0003700">
    <property type="term" value="F:DNA-binding transcription factor activity"/>
    <property type="evidence" value="ECO:0007669"/>
    <property type="project" value="TreeGrafter"/>
</dbReference>
<feature type="domain" description="HTH tetR-type" evidence="5">
    <location>
        <begin position="15"/>
        <end position="75"/>
    </location>
</feature>
<evidence type="ECO:0000256" key="2">
    <source>
        <dbReference type="ARBA" id="ARBA00023125"/>
    </source>
</evidence>